<accession>A0A3G5AH99</accession>
<evidence type="ECO:0000313" key="1">
    <source>
        <dbReference type="EMBL" id="AYV84779.1"/>
    </source>
</evidence>
<proteinExistence type="predicted"/>
<sequence length="80" mass="9160">MQNINLVSIFEWEDPNNPVNPANPSPRDVKELMYSGGEPYNCFSQNPCVIESNPSLICEAYYCCGMVSICEFIQFLFRKN</sequence>
<protein>
    <submittedName>
        <fullName evidence="1">Uncharacterized protein</fullName>
    </submittedName>
</protein>
<organism evidence="1">
    <name type="scientific">Hyperionvirus sp</name>
    <dbReference type="NCBI Taxonomy" id="2487770"/>
    <lineage>
        <taxon>Viruses</taxon>
        <taxon>Varidnaviria</taxon>
        <taxon>Bamfordvirae</taxon>
        <taxon>Nucleocytoviricota</taxon>
        <taxon>Megaviricetes</taxon>
        <taxon>Imitervirales</taxon>
        <taxon>Mimiviridae</taxon>
        <taxon>Klosneuvirinae</taxon>
    </lineage>
</organism>
<gene>
    <name evidence="1" type="ORF">Hyperionvirus38_17</name>
</gene>
<name>A0A3G5AH99_9VIRU</name>
<dbReference type="EMBL" id="MK072420">
    <property type="protein sequence ID" value="AYV84779.1"/>
    <property type="molecule type" value="Genomic_DNA"/>
</dbReference>
<reference evidence="1" key="1">
    <citation type="submission" date="2018-10" db="EMBL/GenBank/DDBJ databases">
        <title>Hidden diversity of soil giant viruses.</title>
        <authorList>
            <person name="Schulz F."/>
            <person name="Alteio L."/>
            <person name="Goudeau D."/>
            <person name="Ryan E.M."/>
            <person name="Malmstrom R.R."/>
            <person name="Blanchard J."/>
            <person name="Woyke T."/>
        </authorList>
    </citation>
    <scope>NUCLEOTIDE SEQUENCE</scope>
    <source>
        <strain evidence="1">HYV1</strain>
    </source>
</reference>